<comment type="caution">
    <text evidence="2">The sequence shown here is derived from an EMBL/GenBank/DDBJ whole genome shotgun (WGS) entry which is preliminary data.</text>
</comment>
<feature type="compositionally biased region" description="Basic and acidic residues" evidence="1">
    <location>
        <begin position="81"/>
        <end position="100"/>
    </location>
</feature>
<proteinExistence type="predicted"/>
<evidence type="ECO:0000313" key="2">
    <source>
        <dbReference type="EMBL" id="EGG28497.1"/>
    </source>
</evidence>
<dbReference type="Proteomes" id="UP000005615">
    <property type="component" value="Unassembled WGS sequence"/>
</dbReference>
<accession>F3L583</accession>
<keyword evidence="3" id="KW-1185">Reference proteome</keyword>
<feature type="region of interest" description="Disordered" evidence="1">
    <location>
        <begin position="57"/>
        <end position="100"/>
    </location>
</feature>
<evidence type="ECO:0000313" key="3">
    <source>
        <dbReference type="Proteomes" id="UP000005615"/>
    </source>
</evidence>
<reference evidence="2 3" key="1">
    <citation type="journal article" date="2011" name="J. Bacteriol.">
        <title>Genome sequence of strain IMCC3088, a proteorhodopsin-containing marine bacterium belonging to the OM60/NOR5 clade.</title>
        <authorList>
            <person name="Jang Y."/>
            <person name="Oh H.M."/>
            <person name="Kang I."/>
            <person name="Lee K."/>
            <person name="Yang S.J."/>
            <person name="Cho J.C."/>
        </authorList>
    </citation>
    <scope>NUCLEOTIDE SEQUENCE [LARGE SCALE GENOMIC DNA]</scope>
    <source>
        <strain evidence="2 3">IMCC3088</strain>
    </source>
</reference>
<dbReference type="EMBL" id="AEIG01000100">
    <property type="protein sequence ID" value="EGG28497.1"/>
    <property type="molecule type" value="Genomic_DNA"/>
</dbReference>
<dbReference type="STRING" id="2518989.IMCC3088_14"/>
<name>F3L583_9GAMM</name>
<evidence type="ECO:0000256" key="1">
    <source>
        <dbReference type="SAM" id="MobiDB-lite"/>
    </source>
</evidence>
<gene>
    <name evidence="2" type="ORF">IMCC3088_14</name>
</gene>
<sequence>MTTKVDGEHITTNSTLTDAADVLRADHIAVKPDFESTAKDSFRQILDELSSIKFAESEVSNTESEGLKETGEAQNGLQPAEENKVTGVKSERSDGHSRDNYSVDETIYAAALNHTEVEVKTIIDTSGAEKDRDEQFALFKASMSVTALELTALLQSTADEILKETQPKRDKNVLEFKANV</sequence>
<protein>
    <submittedName>
        <fullName evidence="2">Uncharacterized protein</fullName>
    </submittedName>
</protein>
<dbReference type="AlphaFoldDB" id="F3L583"/>
<organism evidence="2 3">
    <name type="scientific">Aequoribacter fuscus</name>
    <dbReference type="NCBI Taxonomy" id="2518989"/>
    <lineage>
        <taxon>Bacteria</taxon>
        <taxon>Pseudomonadati</taxon>
        <taxon>Pseudomonadota</taxon>
        <taxon>Gammaproteobacteria</taxon>
        <taxon>Cellvibrionales</taxon>
        <taxon>Halieaceae</taxon>
        <taxon>Aequoribacter</taxon>
    </lineage>
</organism>